<reference evidence="1 2" key="1">
    <citation type="submission" date="2018-06" db="EMBL/GenBank/DDBJ databases">
        <title>Chryseolinea flavus sp. nov., a member of the phylum Bacteroidetes isolated from soil.</title>
        <authorList>
            <person name="Li Y."/>
            <person name="Wang J."/>
        </authorList>
    </citation>
    <scope>NUCLEOTIDE SEQUENCE [LARGE SCALE GENOMIC DNA]</scope>
    <source>
        <strain evidence="1 2">SDU1-6</strain>
    </source>
</reference>
<keyword evidence="2" id="KW-1185">Reference proteome</keyword>
<protein>
    <submittedName>
        <fullName evidence="1">Uncharacterized protein</fullName>
    </submittedName>
</protein>
<proteinExistence type="predicted"/>
<dbReference type="Proteomes" id="UP000251889">
    <property type="component" value="Unassembled WGS sequence"/>
</dbReference>
<evidence type="ECO:0000313" key="1">
    <source>
        <dbReference type="EMBL" id="RAV98408.1"/>
    </source>
</evidence>
<dbReference type="AlphaFoldDB" id="A0A364XVS4"/>
<accession>A0A364XVS4</accession>
<sequence length="67" mass="7748">MKKLRAESGKLKAIQCVLLAAALFFLRTSERSERKLIDDFLFILIIKKGLPSQTFLSIQFEFIVLLF</sequence>
<name>A0A364XVS4_9BACT</name>
<dbReference type="EMBL" id="QMFY01000018">
    <property type="protein sequence ID" value="RAV98408.1"/>
    <property type="molecule type" value="Genomic_DNA"/>
</dbReference>
<organism evidence="1 2">
    <name type="scientific">Pseudochryseolinea flava</name>
    <dbReference type="NCBI Taxonomy" id="2059302"/>
    <lineage>
        <taxon>Bacteria</taxon>
        <taxon>Pseudomonadati</taxon>
        <taxon>Bacteroidota</taxon>
        <taxon>Cytophagia</taxon>
        <taxon>Cytophagales</taxon>
        <taxon>Fulvivirgaceae</taxon>
        <taxon>Pseudochryseolinea</taxon>
    </lineage>
</organism>
<comment type="caution">
    <text evidence="1">The sequence shown here is derived from an EMBL/GenBank/DDBJ whole genome shotgun (WGS) entry which is preliminary data.</text>
</comment>
<evidence type="ECO:0000313" key="2">
    <source>
        <dbReference type="Proteomes" id="UP000251889"/>
    </source>
</evidence>
<gene>
    <name evidence="1" type="ORF">DQQ10_24080</name>
</gene>